<reference evidence="2 3" key="1">
    <citation type="submission" date="2024-04" db="EMBL/GenBank/DDBJ databases">
        <title>Draft genome sequence of Sessilibacter corallicola NBRC 116591.</title>
        <authorList>
            <person name="Miyakawa T."/>
            <person name="Kusuya Y."/>
            <person name="Miura T."/>
        </authorList>
    </citation>
    <scope>NUCLEOTIDE SEQUENCE [LARGE SCALE GENOMIC DNA]</scope>
    <source>
        <strain evidence="2 3">KU-00831-HH</strain>
    </source>
</reference>
<dbReference type="InterPro" id="IPR001584">
    <property type="entry name" value="Integrase_cat-core"/>
</dbReference>
<evidence type="ECO:0000313" key="2">
    <source>
        <dbReference type="EMBL" id="GAA6169163.1"/>
    </source>
</evidence>
<dbReference type="Pfam" id="PF13333">
    <property type="entry name" value="rve_2"/>
    <property type="match status" value="1"/>
</dbReference>
<keyword evidence="3" id="KW-1185">Reference proteome</keyword>
<accession>A0ABQ0AC84</accession>
<dbReference type="SUPFAM" id="SSF53098">
    <property type="entry name" value="Ribonuclease H-like"/>
    <property type="match status" value="1"/>
</dbReference>
<dbReference type="InterPro" id="IPR050900">
    <property type="entry name" value="Transposase_IS3/IS150/IS904"/>
</dbReference>
<gene>
    <name evidence="2" type="ORF">NBRC116591_29740</name>
</gene>
<proteinExistence type="predicted"/>
<comment type="caution">
    <text evidence="2">The sequence shown here is derived from an EMBL/GenBank/DDBJ whole genome shotgun (WGS) entry which is preliminary data.</text>
</comment>
<dbReference type="EMBL" id="BAABWN010000010">
    <property type="protein sequence ID" value="GAA6169163.1"/>
    <property type="molecule type" value="Genomic_DNA"/>
</dbReference>
<dbReference type="PANTHER" id="PTHR46889">
    <property type="entry name" value="TRANSPOSASE INSF FOR INSERTION SEQUENCE IS3B-RELATED"/>
    <property type="match status" value="1"/>
</dbReference>
<dbReference type="Proteomes" id="UP001465153">
    <property type="component" value="Unassembled WGS sequence"/>
</dbReference>
<feature type="domain" description="Integrase catalytic" evidence="1">
    <location>
        <begin position="14"/>
        <end position="65"/>
    </location>
</feature>
<dbReference type="InterPro" id="IPR012337">
    <property type="entry name" value="RNaseH-like_sf"/>
</dbReference>
<evidence type="ECO:0000259" key="1">
    <source>
        <dbReference type="Pfam" id="PF13333"/>
    </source>
</evidence>
<evidence type="ECO:0000313" key="3">
    <source>
        <dbReference type="Proteomes" id="UP001465153"/>
    </source>
</evidence>
<dbReference type="PANTHER" id="PTHR46889:SF4">
    <property type="entry name" value="TRANSPOSASE INSO FOR INSERTION SEQUENCE ELEMENT IS911B-RELATED"/>
    <property type="match status" value="1"/>
</dbReference>
<protein>
    <recommendedName>
        <fullName evidence="1">Integrase catalytic domain-containing protein</fullName>
    </recommendedName>
</protein>
<organism evidence="2 3">
    <name type="scientific">Sessilibacter corallicola</name>
    <dbReference type="NCBI Taxonomy" id="2904075"/>
    <lineage>
        <taxon>Bacteria</taxon>
        <taxon>Pseudomonadati</taxon>
        <taxon>Pseudomonadota</taxon>
        <taxon>Gammaproteobacteria</taxon>
        <taxon>Cellvibrionales</taxon>
        <taxon>Cellvibrionaceae</taxon>
        <taxon>Sessilibacter</taxon>
    </lineage>
</organism>
<name>A0ABQ0AC84_9GAMM</name>
<sequence>MSRKVDCWENCVVESFFGSLKQDLVHWKHYQIRYDVQREILRYITTFYNPERLHSYLDYRSPNQYDVDMKKFKKVGFLVPHNFLCAGYWISGE</sequence>